<feature type="region of interest" description="Disordered" evidence="1">
    <location>
        <begin position="1"/>
        <end position="35"/>
    </location>
</feature>
<feature type="compositionally biased region" description="Polar residues" evidence="1">
    <location>
        <begin position="1"/>
        <end position="11"/>
    </location>
</feature>
<reference evidence="2 3" key="1">
    <citation type="submission" date="2019-02" db="EMBL/GenBank/DDBJ databases">
        <title>Deep-cultivation of Planctomycetes and their phenomic and genomic characterization uncovers novel biology.</title>
        <authorList>
            <person name="Wiegand S."/>
            <person name="Jogler M."/>
            <person name="Boedeker C."/>
            <person name="Pinto D."/>
            <person name="Vollmers J."/>
            <person name="Rivas-Marin E."/>
            <person name="Kohn T."/>
            <person name="Peeters S.H."/>
            <person name="Heuer A."/>
            <person name="Rast P."/>
            <person name="Oberbeckmann S."/>
            <person name="Bunk B."/>
            <person name="Jeske O."/>
            <person name="Meyerdierks A."/>
            <person name="Storesund J.E."/>
            <person name="Kallscheuer N."/>
            <person name="Luecker S."/>
            <person name="Lage O.M."/>
            <person name="Pohl T."/>
            <person name="Merkel B.J."/>
            <person name="Hornburger P."/>
            <person name="Mueller R.-W."/>
            <person name="Bruemmer F."/>
            <person name="Labrenz M."/>
            <person name="Spormann A.M."/>
            <person name="Op Den Camp H."/>
            <person name="Overmann J."/>
            <person name="Amann R."/>
            <person name="Jetten M.S.M."/>
            <person name="Mascher T."/>
            <person name="Medema M.H."/>
            <person name="Devos D.P."/>
            <person name="Kaster A.-K."/>
            <person name="Ovreas L."/>
            <person name="Rohde M."/>
            <person name="Galperin M.Y."/>
            <person name="Jogler C."/>
        </authorList>
    </citation>
    <scope>NUCLEOTIDE SEQUENCE [LARGE SCALE GENOMIC DNA]</scope>
    <source>
        <strain evidence="2 3">Pla52n</strain>
    </source>
</reference>
<evidence type="ECO:0000313" key="2">
    <source>
        <dbReference type="EMBL" id="TWU05506.1"/>
    </source>
</evidence>
<gene>
    <name evidence="2" type="ORF">Pla52n_12200</name>
</gene>
<comment type="caution">
    <text evidence="2">The sequence shown here is derived from an EMBL/GenBank/DDBJ whole genome shotgun (WGS) entry which is preliminary data.</text>
</comment>
<dbReference type="EMBL" id="SJPN01000002">
    <property type="protein sequence ID" value="TWU05506.1"/>
    <property type="molecule type" value="Genomic_DNA"/>
</dbReference>
<dbReference type="PANTHER" id="PTHR39673:SF5">
    <property type="entry name" value="TUNGSTEN-CONTAINING FORMYLMETHANOFURAN DEHYDROGENASE 2 SUBUNIT C"/>
    <property type="match status" value="1"/>
</dbReference>
<dbReference type="SUPFAM" id="SSF69336">
    <property type="entry name" value="Alpha subunit of glutamate synthase, C-terminal domain"/>
    <property type="match status" value="1"/>
</dbReference>
<accession>A0A5C6B2P1</accession>
<organism evidence="2 3">
    <name type="scientific">Stieleria varia</name>
    <dbReference type="NCBI Taxonomy" id="2528005"/>
    <lineage>
        <taxon>Bacteria</taxon>
        <taxon>Pseudomonadati</taxon>
        <taxon>Planctomycetota</taxon>
        <taxon>Planctomycetia</taxon>
        <taxon>Pirellulales</taxon>
        <taxon>Pirellulaceae</taxon>
        <taxon>Stieleria</taxon>
    </lineage>
</organism>
<proteinExistence type="predicted"/>
<dbReference type="PANTHER" id="PTHR39673">
    <property type="entry name" value="TUNGSTEN FORMYLMETHANOFURAN DEHYDROGENASE, SUBUNIT C (FWDC)"/>
    <property type="match status" value="1"/>
</dbReference>
<evidence type="ECO:0000313" key="3">
    <source>
        <dbReference type="Proteomes" id="UP000320176"/>
    </source>
</evidence>
<name>A0A5C6B2P1_9BACT</name>
<dbReference type="InterPro" id="IPR036485">
    <property type="entry name" value="Glu_synth_asu_C_sf"/>
</dbReference>
<evidence type="ECO:0000256" key="1">
    <source>
        <dbReference type="SAM" id="MobiDB-lite"/>
    </source>
</evidence>
<dbReference type="RefSeq" id="WP_231741758.1">
    <property type="nucleotide sequence ID" value="NZ_CP151726.1"/>
</dbReference>
<dbReference type="AlphaFoldDB" id="A0A5C6B2P1"/>
<dbReference type="Proteomes" id="UP000320176">
    <property type="component" value="Unassembled WGS sequence"/>
</dbReference>
<dbReference type="GO" id="GO:0016491">
    <property type="term" value="F:oxidoreductase activity"/>
    <property type="evidence" value="ECO:0007669"/>
    <property type="project" value="InterPro"/>
</dbReference>
<protein>
    <submittedName>
        <fullName evidence="2">GXGXG motif protein</fullName>
    </submittedName>
</protein>
<dbReference type="Gene3D" id="2.160.20.60">
    <property type="entry name" value="Glutamate synthase, alpha subunit, C-terminal domain"/>
    <property type="match status" value="1"/>
</dbReference>
<sequence>MSPDSDSSSTDHLARRKPAGKDLSGSGSALEPPPEYRLSLAELSPQELHDAIHAIESDGSEDQMATIEILDANGQHSALMRLDHPVRLRVTGPLGDYAFAHNARTLTKLTGDVGHGVGEGMISGAIRIRGNAGAGAGTAMAGGTLAIYGTAGNHCGAAMRGGGIFVKGNVGHEAGVGALSGMIVIGGDAGENLGDAMSNVNVFLRGKAKSLAKGVVRAPLRKREELQLGLLLISAGIRGDAKDFQRIVPEAMLAAEQAQRGEVNPNWR</sequence>
<keyword evidence="3" id="KW-1185">Reference proteome</keyword>